<dbReference type="InterPro" id="IPR013321">
    <property type="entry name" value="Arc_rbn_hlx_hlx"/>
</dbReference>
<dbReference type="InterPro" id="IPR007337">
    <property type="entry name" value="RelB/DinJ"/>
</dbReference>
<dbReference type="AlphaFoldDB" id="A0A378T620"/>
<dbReference type="NCBIfam" id="TIGR02384">
    <property type="entry name" value="RelB_DinJ"/>
    <property type="match status" value="1"/>
</dbReference>
<evidence type="ECO:0000256" key="2">
    <source>
        <dbReference type="ARBA" id="ARBA00022649"/>
    </source>
</evidence>
<dbReference type="Pfam" id="PF04221">
    <property type="entry name" value="RelB"/>
    <property type="match status" value="1"/>
</dbReference>
<dbReference type="RefSeq" id="WP_115005530.1">
    <property type="nucleotide sequence ID" value="NZ_UGQU01000001.1"/>
</dbReference>
<dbReference type="Gene3D" id="1.10.1220.10">
    <property type="entry name" value="Met repressor-like"/>
    <property type="match status" value="1"/>
</dbReference>
<dbReference type="PANTHER" id="PTHR38781">
    <property type="entry name" value="ANTITOXIN DINJ-RELATED"/>
    <property type="match status" value="1"/>
</dbReference>
<keyword evidence="2" id="KW-1277">Toxin-antitoxin system</keyword>
<comment type="similarity">
    <text evidence="1">Belongs to the RelB/DinJ antitoxin family.</text>
</comment>
<sequence length="81" mass="9073">MVTATLNIRIDDTVKANACAVLDSLNINQSDAVRMLFEYIAQHKKMPIKLAVVDEDSDLIELTKQRLANPEPSFEVDLDTL</sequence>
<evidence type="ECO:0000256" key="1">
    <source>
        <dbReference type="ARBA" id="ARBA00010562"/>
    </source>
</evidence>
<protein>
    <submittedName>
        <fullName evidence="3">Antitoxin RelB</fullName>
    </submittedName>
</protein>
<organism evidence="3 4">
    <name type="scientific">Moraxella lacunata</name>
    <dbReference type="NCBI Taxonomy" id="477"/>
    <lineage>
        <taxon>Bacteria</taxon>
        <taxon>Pseudomonadati</taxon>
        <taxon>Pseudomonadota</taxon>
        <taxon>Gammaproteobacteria</taxon>
        <taxon>Moraxellales</taxon>
        <taxon>Moraxellaceae</taxon>
        <taxon>Moraxella</taxon>
    </lineage>
</organism>
<name>A0A378T620_MORLA</name>
<proteinExistence type="inferred from homology"/>
<evidence type="ECO:0000313" key="3">
    <source>
        <dbReference type="EMBL" id="STZ56070.1"/>
    </source>
</evidence>
<accession>A0A378T620</accession>
<dbReference type="GO" id="GO:0006351">
    <property type="term" value="P:DNA-templated transcription"/>
    <property type="evidence" value="ECO:0007669"/>
    <property type="project" value="TreeGrafter"/>
</dbReference>
<dbReference type="GO" id="GO:0006355">
    <property type="term" value="P:regulation of DNA-templated transcription"/>
    <property type="evidence" value="ECO:0007669"/>
    <property type="project" value="InterPro"/>
</dbReference>
<reference evidence="3 4" key="1">
    <citation type="submission" date="2018-06" db="EMBL/GenBank/DDBJ databases">
        <authorList>
            <consortium name="Pathogen Informatics"/>
            <person name="Doyle S."/>
        </authorList>
    </citation>
    <scope>NUCLEOTIDE SEQUENCE [LARGE SCALE GENOMIC DNA]</scope>
    <source>
        <strain evidence="3 4">NCTC10359</strain>
    </source>
</reference>
<dbReference type="Proteomes" id="UP000254437">
    <property type="component" value="Unassembled WGS sequence"/>
</dbReference>
<dbReference type="EMBL" id="UGQU01000001">
    <property type="protein sequence ID" value="STZ56070.1"/>
    <property type="molecule type" value="Genomic_DNA"/>
</dbReference>
<dbReference type="PANTHER" id="PTHR38781:SF1">
    <property type="entry name" value="ANTITOXIN DINJ-RELATED"/>
    <property type="match status" value="1"/>
</dbReference>
<evidence type="ECO:0000313" key="4">
    <source>
        <dbReference type="Proteomes" id="UP000254437"/>
    </source>
</evidence>
<gene>
    <name evidence="3" type="primary">relB_2</name>
    <name evidence="3" type="ORF">NCTC10359_00671</name>
</gene>